<dbReference type="KEGG" id="eiv:EIN_077270"/>
<dbReference type="InterPro" id="IPR009030">
    <property type="entry name" value="Growth_fac_rcpt_cys_sf"/>
</dbReference>
<dbReference type="OrthoDB" id="300641at2759"/>
<dbReference type="Gene3D" id="2.10.220.10">
    <property type="entry name" value="Hormone Receptor, Insulin-like Growth Factor Receptor 1, Chain A, domain 2"/>
    <property type="match status" value="1"/>
</dbReference>
<gene>
    <name evidence="7" type="ORF">EIN_077270</name>
</gene>
<feature type="domain" description="Protein kinase" evidence="6">
    <location>
        <begin position="1221"/>
        <end position="1467"/>
    </location>
</feature>
<sequence>MRSKTSSLYVLFICYILSMITSVRASCPSNLVQQSFIQSKNCTLNETLTITGSIQAPTIYMLNNVSTLNITGMLFCQNASIVNVTQRSTLYTTKITLKDQSHFNLYDNSILDTQIINLFNESQFTISDISVIKSIYRINLYNKSIFIFKTLGFTKAYFTISIGDNAIFKMEHGFKKKSLGNVISRGNGIVFLDSIIRALFFTFYENSTLHLNSNATIESLDLFDFKENTTFEMDNYSSLKLANSFHFNGNSTMLLHEHSFVNSIQDISFGGNSTFMMFSKSSINSTLDININGNSTFTMNSSEITSVTNCFYLSNNATFLMYNDAVIKNVTQIEINNGKHTFKMNNNSFVNASNFKITNGTFVLNGNDDRNSVNSTNLSCINNGTIVVTNTSHFNILNSTIFNFCNINVIKRTIRDLPIFFIYQINTTIFTFQSSYEVDLVYSIMPIRTTLPRGTKLLIDGRLLRLGSSNKVFCHLMNENGFYNEPYCPCSSVNCYITPLKNIALFNLYIDTPPINSHQKTNELEEVLDIESVSIENKKVSFYKTDNFVLCVNSQPLKIITNISSLTKTVLLVSTQYFVFKKVVSQAIYTTNNHTKYLINPECEDGLHFNTVTQECEECTDLNCLGCSYNTNECLRCQQHYDIDINGRCAIIQNCLLKLSNRCLKCSKGYSLVAGSCQKSTNCLIQTFDEKCQICDLNTFNINNTQCFYADNNTKYTNQNNIITCESGYVTNSTNCQKCSEMYKSSLLCENGHPTKCEITTEMNSNKRCENKNCSIPNDQNGRCSSPIANCIFITNSKCLECDNNLISNKMECHTNNDLLCTNQSSVSCLRCEDFYFYSSSTNKCEKCDLNCMTCVIDSTRCITCPLGYYLSNNTCNTNAKLVGICTQLLSSGGCVKCIEGYYRNGLDCNKCDISCASCNTNLRCLTCNITNYKTSSGDCKSQSSLIGCDVNVTQYGCTRCKDGYFQVNTNECDKCDMTCLTCSSYGICESCISSEVLLSNGKCVNLSQILECNEISNSKCIKCSFWNAPSLDGTYCEKHTVWWVILVIVLFIIIVLTLFIIILVFTVKHILKKIHTKELEKTTTIFKMEKSNINFVPLANHICVSSKTLNFNSEIDEIPVESETKMVFCVGNASRNVLKIQFTMTTQIDKFTIRVSPEVVMLKKKFACEFSIYLTPKCTCQINNKICIVSKNLKTNVENTNEILMIGVTSQSTRIDFDELNEEYKLGEGSFGVVYKGKYRGNDVAIKKMKQSGENNTLNNDKNDEEFEKEVAMLDKFRCEYIVHFYGAVLIPSKMCLVTEFAQHGSLSDVMKKFKKCDIQQKMKIKMMIDITYGISYLHTNGILHRDIKPENVLVFSFDHNNKVNAKLTDFGSSRNINMLMTNMTFTKGVGSPIYMAPEILKREKYKKSADVFSLAITMYECFTWTNAYPKEQFKFPWTIAEFVIKGLRLPKPDEMSQNVYNIIVG</sequence>
<dbReference type="Gene3D" id="1.10.510.10">
    <property type="entry name" value="Transferase(Phosphotransferase) domain 1"/>
    <property type="match status" value="1"/>
</dbReference>
<keyword evidence="2 3" id="KW-0067">ATP-binding</keyword>
<dbReference type="GO" id="GO:0004672">
    <property type="term" value="F:protein kinase activity"/>
    <property type="evidence" value="ECO:0007669"/>
    <property type="project" value="InterPro"/>
</dbReference>
<evidence type="ECO:0000313" key="7">
    <source>
        <dbReference type="EMBL" id="ELP83582.1"/>
    </source>
</evidence>
<dbReference type="SUPFAM" id="SSF56112">
    <property type="entry name" value="Protein kinase-like (PK-like)"/>
    <property type="match status" value="1"/>
</dbReference>
<dbReference type="VEuPathDB" id="AmoebaDB:EIN_077270"/>
<evidence type="ECO:0000313" key="8">
    <source>
        <dbReference type="Proteomes" id="UP000014680"/>
    </source>
</evidence>
<dbReference type="SMART" id="SM00220">
    <property type="entry name" value="S_TKc"/>
    <property type="match status" value="1"/>
</dbReference>
<keyword evidence="4" id="KW-0472">Membrane</keyword>
<keyword evidence="5" id="KW-0732">Signal</keyword>
<evidence type="ECO:0000256" key="2">
    <source>
        <dbReference type="ARBA" id="ARBA00022840"/>
    </source>
</evidence>
<keyword evidence="1 3" id="KW-0547">Nucleotide-binding</keyword>
<dbReference type="InterPro" id="IPR011050">
    <property type="entry name" value="Pectin_lyase_fold/virulence"/>
</dbReference>
<dbReference type="InterPro" id="IPR000719">
    <property type="entry name" value="Prot_kinase_dom"/>
</dbReference>
<dbReference type="SUPFAM" id="SSF51126">
    <property type="entry name" value="Pectin lyase-like"/>
    <property type="match status" value="1"/>
</dbReference>
<evidence type="ECO:0000256" key="5">
    <source>
        <dbReference type="SAM" id="SignalP"/>
    </source>
</evidence>
<feature type="non-terminal residue" evidence="7">
    <location>
        <position position="1467"/>
    </location>
</feature>
<evidence type="ECO:0000256" key="1">
    <source>
        <dbReference type="ARBA" id="ARBA00022741"/>
    </source>
</evidence>
<feature type="binding site" evidence="3">
    <location>
        <position position="1249"/>
    </location>
    <ligand>
        <name>ATP</name>
        <dbReference type="ChEBI" id="CHEBI:30616"/>
    </ligand>
</feature>
<dbReference type="GO" id="GO:0005524">
    <property type="term" value="F:ATP binding"/>
    <property type="evidence" value="ECO:0007669"/>
    <property type="project" value="UniProtKB-UniRule"/>
</dbReference>
<dbReference type="PROSITE" id="PS00107">
    <property type="entry name" value="PROTEIN_KINASE_ATP"/>
    <property type="match status" value="1"/>
</dbReference>
<keyword evidence="8" id="KW-1185">Reference proteome</keyword>
<accession>A0A0A1TYJ2</accession>
<feature type="chain" id="PRO_5001980358" evidence="5">
    <location>
        <begin position="26"/>
        <end position="1467"/>
    </location>
</feature>
<feature type="non-terminal residue" evidence="7">
    <location>
        <position position="1"/>
    </location>
</feature>
<dbReference type="RefSeq" id="XP_004182928.1">
    <property type="nucleotide sequence ID" value="XM_004182880.1"/>
</dbReference>
<dbReference type="Gene3D" id="3.30.200.20">
    <property type="entry name" value="Phosphorylase Kinase, domain 1"/>
    <property type="match status" value="1"/>
</dbReference>
<dbReference type="Proteomes" id="UP000014680">
    <property type="component" value="Unassembled WGS sequence"/>
</dbReference>
<organism evidence="7 8">
    <name type="scientific">Entamoeba invadens IP1</name>
    <dbReference type="NCBI Taxonomy" id="370355"/>
    <lineage>
        <taxon>Eukaryota</taxon>
        <taxon>Amoebozoa</taxon>
        <taxon>Evosea</taxon>
        <taxon>Archamoebae</taxon>
        <taxon>Mastigamoebida</taxon>
        <taxon>Entamoebidae</taxon>
        <taxon>Entamoeba</taxon>
    </lineage>
</organism>
<dbReference type="SUPFAM" id="SSF57184">
    <property type="entry name" value="Growth factor receptor domain"/>
    <property type="match status" value="2"/>
</dbReference>
<dbReference type="PANTHER" id="PTHR45756">
    <property type="entry name" value="PALMITOYLTRANSFERASE"/>
    <property type="match status" value="1"/>
</dbReference>
<evidence type="ECO:0000256" key="4">
    <source>
        <dbReference type="SAM" id="Phobius"/>
    </source>
</evidence>
<keyword evidence="7" id="KW-0808">Transferase</keyword>
<dbReference type="EMBL" id="KB207261">
    <property type="protein sequence ID" value="ELP83582.1"/>
    <property type="molecule type" value="Genomic_DNA"/>
</dbReference>
<dbReference type="InterPro" id="IPR053215">
    <property type="entry name" value="TKL_Ser/Thr_kinase"/>
</dbReference>
<evidence type="ECO:0000256" key="3">
    <source>
        <dbReference type="PROSITE-ProRule" id="PRU10141"/>
    </source>
</evidence>
<dbReference type="SMART" id="SM00261">
    <property type="entry name" value="FU"/>
    <property type="match status" value="3"/>
</dbReference>
<protein>
    <submittedName>
        <fullName evidence="7">Protein kinase domain containing protein</fullName>
    </submittedName>
</protein>
<dbReference type="PROSITE" id="PS00108">
    <property type="entry name" value="PROTEIN_KINASE_ST"/>
    <property type="match status" value="1"/>
</dbReference>
<dbReference type="InterPro" id="IPR017441">
    <property type="entry name" value="Protein_kinase_ATP_BS"/>
</dbReference>
<feature type="transmembrane region" description="Helical" evidence="4">
    <location>
        <begin position="1042"/>
        <end position="1068"/>
    </location>
</feature>
<dbReference type="Pfam" id="PF00069">
    <property type="entry name" value="Pkinase"/>
    <property type="match status" value="1"/>
</dbReference>
<dbReference type="InterPro" id="IPR011009">
    <property type="entry name" value="Kinase-like_dom_sf"/>
</dbReference>
<evidence type="ECO:0000259" key="6">
    <source>
        <dbReference type="PROSITE" id="PS50011"/>
    </source>
</evidence>
<keyword evidence="4" id="KW-0812">Transmembrane</keyword>
<proteinExistence type="predicted"/>
<keyword evidence="7" id="KW-0418">Kinase</keyword>
<keyword evidence="4" id="KW-1133">Transmembrane helix</keyword>
<reference evidence="7 8" key="1">
    <citation type="submission" date="2012-10" db="EMBL/GenBank/DDBJ databases">
        <authorList>
            <person name="Zafar N."/>
            <person name="Inman J."/>
            <person name="Hall N."/>
            <person name="Lorenzi H."/>
            <person name="Caler E."/>
        </authorList>
    </citation>
    <scope>NUCLEOTIDE SEQUENCE [LARGE SCALE GENOMIC DNA]</scope>
    <source>
        <strain evidence="7 8">IP1</strain>
    </source>
</reference>
<feature type="signal peptide" evidence="5">
    <location>
        <begin position="1"/>
        <end position="25"/>
    </location>
</feature>
<name>A0A0A1TYJ2_ENTIV</name>
<dbReference type="InterPro" id="IPR006212">
    <property type="entry name" value="Furin_repeat"/>
</dbReference>
<dbReference type="GeneID" id="14882555"/>
<dbReference type="InterPro" id="IPR008271">
    <property type="entry name" value="Ser/Thr_kinase_AS"/>
</dbReference>
<dbReference type="PANTHER" id="PTHR45756:SF1">
    <property type="entry name" value="PROTEIN KINASE DOMAIN CONTAINING PROTEIN"/>
    <property type="match status" value="1"/>
</dbReference>
<dbReference type="PROSITE" id="PS50011">
    <property type="entry name" value="PROTEIN_KINASE_DOM"/>
    <property type="match status" value="1"/>
</dbReference>